<proteinExistence type="predicted"/>
<name>A0A5B6UHK7_9ROSI</name>
<reference evidence="3" key="1">
    <citation type="journal article" date="2019" name="Plant Biotechnol. J.">
        <title>Genome sequencing of the Australian wild diploid species Gossypium australe highlights disease resistance and delayed gland morphogenesis.</title>
        <authorList>
            <person name="Cai Y."/>
            <person name="Cai X."/>
            <person name="Wang Q."/>
            <person name="Wang P."/>
            <person name="Zhang Y."/>
            <person name="Cai C."/>
            <person name="Xu Y."/>
            <person name="Wang K."/>
            <person name="Zhou Z."/>
            <person name="Wang C."/>
            <person name="Geng S."/>
            <person name="Li B."/>
            <person name="Dong Q."/>
            <person name="Hou Y."/>
            <person name="Wang H."/>
            <person name="Ai P."/>
            <person name="Liu Z."/>
            <person name="Yi F."/>
            <person name="Sun M."/>
            <person name="An G."/>
            <person name="Cheng J."/>
            <person name="Zhang Y."/>
            <person name="Shi Q."/>
            <person name="Xie Y."/>
            <person name="Shi X."/>
            <person name="Chang Y."/>
            <person name="Huang F."/>
            <person name="Chen Y."/>
            <person name="Hong S."/>
            <person name="Mi L."/>
            <person name="Sun Q."/>
            <person name="Zhang L."/>
            <person name="Zhou B."/>
            <person name="Peng R."/>
            <person name="Zhang X."/>
            <person name="Liu F."/>
        </authorList>
    </citation>
    <scope>NUCLEOTIDE SEQUENCE [LARGE SCALE GENOMIC DNA]</scope>
    <source>
        <strain evidence="3">cv. PA1801</strain>
    </source>
</reference>
<evidence type="ECO:0000256" key="1">
    <source>
        <dbReference type="SAM" id="MobiDB-lite"/>
    </source>
</evidence>
<protein>
    <submittedName>
        <fullName evidence="2">Gypsy retrotransposon integrase-like protein 1</fullName>
    </submittedName>
</protein>
<evidence type="ECO:0000313" key="2">
    <source>
        <dbReference type="EMBL" id="KAA3456044.1"/>
    </source>
</evidence>
<comment type="caution">
    <text evidence="2">The sequence shown here is derived from an EMBL/GenBank/DDBJ whole genome shotgun (WGS) entry which is preliminary data.</text>
</comment>
<dbReference type="EMBL" id="SMMG02000012">
    <property type="protein sequence ID" value="KAA3456044.1"/>
    <property type="molecule type" value="Genomic_DNA"/>
</dbReference>
<dbReference type="Proteomes" id="UP000325315">
    <property type="component" value="Unassembled WGS sequence"/>
</dbReference>
<accession>A0A5B6UHK7</accession>
<organism evidence="2 3">
    <name type="scientific">Gossypium australe</name>
    <dbReference type="NCBI Taxonomy" id="47621"/>
    <lineage>
        <taxon>Eukaryota</taxon>
        <taxon>Viridiplantae</taxon>
        <taxon>Streptophyta</taxon>
        <taxon>Embryophyta</taxon>
        <taxon>Tracheophyta</taxon>
        <taxon>Spermatophyta</taxon>
        <taxon>Magnoliopsida</taxon>
        <taxon>eudicotyledons</taxon>
        <taxon>Gunneridae</taxon>
        <taxon>Pentapetalae</taxon>
        <taxon>rosids</taxon>
        <taxon>malvids</taxon>
        <taxon>Malvales</taxon>
        <taxon>Malvaceae</taxon>
        <taxon>Malvoideae</taxon>
        <taxon>Gossypium</taxon>
    </lineage>
</organism>
<gene>
    <name evidence="2" type="ORF">EPI10_019003</name>
</gene>
<sequence length="144" mass="16826">MSKHARLEIWANQEDRVTSLPRKGNCISYAVNAKLEETRLICLFHSFYSWGIDVMGQILSKASSRYRFNFVVINYFTKRVKVASYAKVTKSAVIKFKSKSKFKAKSKFKFKAKSKSKSKIKFKFKKKKQKQKKVAIKNAKKKRV</sequence>
<keyword evidence="3" id="KW-1185">Reference proteome</keyword>
<feature type="region of interest" description="Disordered" evidence="1">
    <location>
        <begin position="122"/>
        <end position="144"/>
    </location>
</feature>
<dbReference type="AlphaFoldDB" id="A0A5B6UHK7"/>
<evidence type="ECO:0000313" key="3">
    <source>
        <dbReference type="Proteomes" id="UP000325315"/>
    </source>
</evidence>